<name>U5CYF6_AMBTC</name>
<keyword evidence="9" id="KW-0460">Magnesium</keyword>
<dbReference type="InterPro" id="IPR040464">
    <property type="entry name" value="InsP(3)kin_ATP-grasp"/>
</dbReference>
<dbReference type="GO" id="GO:0052725">
    <property type="term" value="F:inositol-1,3,4-trisphosphate 6-kinase activity"/>
    <property type="evidence" value="ECO:0000318"/>
    <property type="project" value="GO_Central"/>
</dbReference>
<dbReference type="OMA" id="QHLYNRQ"/>
<keyword evidence="6 10" id="KW-0547">Nucleotide-binding</keyword>
<evidence type="ECO:0000256" key="3">
    <source>
        <dbReference type="ARBA" id="ARBA00011245"/>
    </source>
</evidence>
<dbReference type="EMBL" id="KI392510">
    <property type="protein sequence ID" value="ERN15194.1"/>
    <property type="molecule type" value="Genomic_DNA"/>
</dbReference>
<evidence type="ECO:0000256" key="8">
    <source>
        <dbReference type="ARBA" id="ARBA00022840"/>
    </source>
</evidence>
<comment type="similarity">
    <text evidence="2">Belongs to the ITPK1 family.</text>
</comment>
<feature type="region of interest" description="Disordered" evidence="11">
    <location>
        <begin position="1"/>
        <end position="56"/>
    </location>
</feature>
<evidence type="ECO:0000256" key="6">
    <source>
        <dbReference type="ARBA" id="ARBA00022741"/>
    </source>
</evidence>
<evidence type="ECO:0000256" key="4">
    <source>
        <dbReference type="ARBA" id="ARBA00022679"/>
    </source>
</evidence>
<dbReference type="GO" id="GO:0047325">
    <property type="term" value="F:inositol-3,4,5,6-tetrakisphosphate 1-kinase activity"/>
    <property type="evidence" value="ECO:0000318"/>
    <property type="project" value="GO_Central"/>
</dbReference>
<evidence type="ECO:0000256" key="1">
    <source>
        <dbReference type="ARBA" id="ARBA00001946"/>
    </source>
</evidence>
<dbReference type="InterPro" id="IPR008656">
    <property type="entry name" value="Inositol_tetrakis-P_1-kinase"/>
</dbReference>
<dbReference type="Proteomes" id="UP000017836">
    <property type="component" value="Unassembled WGS sequence"/>
</dbReference>
<evidence type="ECO:0000313" key="14">
    <source>
        <dbReference type="Proteomes" id="UP000017836"/>
    </source>
</evidence>
<evidence type="ECO:0000256" key="5">
    <source>
        <dbReference type="ARBA" id="ARBA00022723"/>
    </source>
</evidence>
<keyword evidence="14" id="KW-1185">Reference proteome</keyword>
<dbReference type="InterPro" id="IPR041429">
    <property type="entry name" value="ITPK1_N"/>
</dbReference>
<dbReference type="InterPro" id="IPR011761">
    <property type="entry name" value="ATP-grasp"/>
</dbReference>
<keyword evidence="8 10" id="KW-0067">ATP-binding</keyword>
<comment type="cofactor">
    <cofactor evidence="1">
        <name>Mg(2+)</name>
        <dbReference type="ChEBI" id="CHEBI:18420"/>
    </cofactor>
</comment>
<keyword evidence="4" id="KW-0808">Transferase</keyword>
<dbReference type="FunFam" id="3.40.50.11370:FF:000002">
    <property type="entry name" value="Inositol-tetrakisphosphate 1-kinase"/>
    <property type="match status" value="1"/>
</dbReference>
<comment type="subunit">
    <text evidence="3">Monomer.</text>
</comment>
<organism evidence="13 14">
    <name type="scientific">Amborella trichopoda</name>
    <dbReference type="NCBI Taxonomy" id="13333"/>
    <lineage>
        <taxon>Eukaryota</taxon>
        <taxon>Viridiplantae</taxon>
        <taxon>Streptophyta</taxon>
        <taxon>Embryophyta</taxon>
        <taxon>Tracheophyta</taxon>
        <taxon>Spermatophyta</taxon>
        <taxon>Magnoliopsida</taxon>
        <taxon>Amborellales</taxon>
        <taxon>Amborellaceae</taxon>
        <taxon>Amborella</taxon>
    </lineage>
</organism>
<dbReference type="AlphaFoldDB" id="U5CYF6"/>
<dbReference type="Gene3D" id="3.30.470.20">
    <property type="entry name" value="ATP-grasp fold, B domain"/>
    <property type="match status" value="1"/>
</dbReference>
<feature type="compositionally biased region" description="Basic and acidic residues" evidence="11">
    <location>
        <begin position="29"/>
        <end position="56"/>
    </location>
</feature>
<dbReference type="Gramene" id="ERN15194">
    <property type="protein sequence ID" value="ERN15194"/>
    <property type="gene ID" value="AMTR_s00056p00164210"/>
</dbReference>
<dbReference type="GO" id="GO:0000287">
    <property type="term" value="F:magnesium ion binding"/>
    <property type="evidence" value="ECO:0007669"/>
    <property type="project" value="InterPro"/>
</dbReference>
<dbReference type="Gene3D" id="3.40.50.11370">
    <property type="match status" value="1"/>
</dbReference>
<keyword evidence="5" id="KW-0479">Metal-binding</keyword>
<dbReference type="Pfam" id="PF05770">
    <property type="entry name" value="Ins134_P3_kin"/>
    <property type="match status" value="1"/>
</dbReference>
<evidence type="ECO:0000256" key="10">
    <source>
        <dbReference type="PROSITE-ProRule" id="PRU00409"/>
    </source>
</evidence>
<dbReference type="STRING" id="13333.U5CYF6"/>
<dbReference type="PANTHER" id="PTHR14217:SF39">
    <property type="entry name" value="INOSITOL-TETRAKISPHOSPHATE 1-KINASE 3"/>
    <property type="match status" value="1"/>
</dbReference>
<dbReference type="eggNOG" id="ENOG502QQS1">
    <property type="taxonomic scope" value="Eukaryota"/>
</dbReference>
<evidence type="ECO:0000256" key="11">
    <source>
        <dbReference type="SAM" id="MobiDB-lite"/>
    </source>
</evidence>
<accession>U5CYF6</accession>
<feature type="compositionally biased region" description="Basic and acidic residues" evidence="11">
    <location>
        <begin position="379"/>
        <end position="394"/>
    </location>
</feature>
<dbReference type="Gene3D" id="3.30.1490.220">
    <property type="match status" value="1"/>
</dbReference>
<evidence type="ECO:0000256" key="9">
    <source>
        <dbReference type="ARBA" id="ARBA00022842"/>
    </source>
</evidence>
<evidence type="ECO:0000256" key="7">
    <source>
        <dbReference type="ARBA" id="ARBA00022777"/>
    </source>
</evidence>
<evidence type="ECO:0000313" key="13">
    <source>
        <dbReference type="EMBL" id="ERN15194.1"/>
    </source>
</evidence>
<dbReference type="HOGENOM" id="CLU_041857_0_0_1"/>
<dbReference type="SUPFAM" id="SSF56059">
    <property type="entry name" value="Glutathione synthetase ATP-binding domain-like"/>
    <property type="match status" value="1"/>
</dbReference>
<dbReference type="GO" id="GO:0052726">
    <property type="term" value="F:inositol-1,3,4-trisphosphate 5-kinase activity"/>
    <property type="evidence" value="ECO:0000318"/>
    <property type="project" value="GO_Central"/>
</dbReference>
<evidence type="ECO:0000256" key="2">
    <source>
        <dbReference type="ARBA" id="ARBA00009601"/>
    </source>
</evidence>
<keyword evidence="7" id="KW-0418">Kinase</keyword>
<feature type="domain" description="ATP-grasp" evidence="12">
    <location>
        <begin position="175"/>
        <end position="380"/>
    </location>
</feature>
<dbReference type="PANTHER" id="PTHR14217">
    <property type="entry name" value="INOSITOL-TETRAKISPHOSPHATE 1-KINASE"/>
    <property type="match status" value="1"/>
</dbReference>
<proteinExistence type="inferred from homology"/>
<dbReference type="GO" id="GO:0005524">
    <property type="term" value="F:ATP binding"/>
    <property type="evidence" value="ECO:0007669"/>
    <property type="project" value="UniProtKB-UniRule"/>
</dbReference>
<feature type="region of interest" description="Disordered" evidence="11">
    <location>
        <begin position="379"/>
        <end position="403"/>
    </location>
</feature>
<gene>
    <name evidence="13" type="ORF">AMTR_s00056p00164210</name>
</gene>
<evidence type="ECO:0000259" key="12">
    <source>
        <dbReference type="PROSITE" id="PS50975"/>
    </source>
</evidence>
<sequence>MRLESEPLKNSPRAPLPSGCVQNPLKPHQNLELENEREKEGEEKDSIQEDPLRERNEHLVTENPSSINMSSGSPGHKIVVGYALTSKKIKSFLQPHFEGIARKKGILFVAIDRNRSLEEQGPFDVVLHKLSGKDWRQILEDYWQMHPEVTILDPPDAIQHLYNRQSMLQYVADLNMSDAEGKIGVPKQLVVTKDPSSIPAAVTGTGLNLPLVVKPLVVDGTAKSHELSLAYDELSLSQLEPPLVLQEFVNHGGVLFKVYIVGPTVTVVRRFSLPDVDKRNCKGHGVIPFPRVSSAAASADNADLDPCVAELPPQPLLERLAKELQHRLGLRLFNIDIIRQQGIRDRYYVIDINYFPGYGKMPGYEQVFTDFLLSLRRTTTKDHTRSKHSRDSGIQDKAYQISS</sequence>
<dbReference type="PROSITE" id="PS50975">
    <property type="entry name" value="ATP_GRASP"/>
    <property type="match status" value="1"/>
</dbReference>
<reference evidence="14" key="1">
    <citation type="journal article" date="2013" name="Science">
        <title>The Amborella genome and the evolution of flowering plants.</title>
        <authorList>
            <consortium name="Amborella Genome Project"/>
        </authorList>
    </citation>
    <scope>NUCLEOTIDE SEQUENCE [LARGE SCALE GENOMIC DNA]</scope>
</reference>
<dbReference type="Pfam" id="PF17927">
    <property type="entry name" value="Ins134_P3_kin_N"/>
    <property type="match status" value="1"/>
</dbReference>
<dbReference type="FunFam" id="3.30.1490.220:FF:000002">
    <property type="entry name" value="Inositol-tetrakisphosphate 1-kinase"/>
    <property type="match status" value="1"/>
</dbReference>
<protein>
    <recommendedName>
        <fullName evidence="12">ATP-grasp domain-containing protein</fullName>
    </recommendedName>
</protein>
<dbReference type="GO" id="GO:0032957">
    <property type="term" value="P:inositol trisphosphate metabolic process"/>
    <property type="evidence" value="ECO:0007669"/>
    <property type="project" value="InterPro"/>
</dbReference>